<evidence type="ECO:0000256" key="5">
    <source>
        <dbReference type="HAMAP-Rule" id="MF_00014"/>
    </source>
</evidence>
<organism evidence="8 9">
    <name type="scientific">Candidatus Ordinivivax streblomastigis</name>
    <dbReference type="NCBI Taxonomy" id="2540710"/>
    <lineage>
        <taxon>Bacteria</taxon>
        <taxon>Pseudomonadati</taxon>
        <taxon>Bacteroidota</taxon>
        <taxon>Bacteroidia</taxon>
        <taxon>Bacteroidales</taxon>
        <taxon>Candidatus Ordinivivax</taxon>
    </lineage>
</organism>
<comment type="function">
    <text evidence="5">An accessory protein needed during the final step in the assembly of 30S ribosomal subunit, possibly for assembly of the head region. Essential for efficient processing of 16S rRNA. May be needed both before and after RbfA during the maturation of 16S rRNA. It has affinity for free ribosomal 30S subunits but not for 70S ribosomes.</text>
</comment>
<dbReference type="InterPro" id="IPR056792">
    <property type="entry name" value="PRC_RimM"/>
</dbReference>
<evidence type="ECO:0000256" key="4">
    <source>
        <dbReference type="ARBA" id="ARBA00023186"/>
    </source>
</evidence>
<feature type="domain" description="Ribosome maturation factor RimM PRC barrel" evidence="7">
    <location>
        <begin position="102"/>
        <end position="169"/>
    </location>
</feature>
<dbReference type="GO" id="GO:0005840">
    <property type="term" value="C:ribosome"/>
    <property type="evidence" value="ECO:0007669"/>
    <property type="project" value="InterPro"/>
</dbReference>
<evidence type="ECO:0000259" key="6">
    <source>
        <dbReference type="Pfam" id="PF01782"/>
    </source>
</evidence>
<sequence length="172" mass="19665">MIKKEELIKIGKFNKPHGIKGEISFTFTNDAFDEAENPFLICEMDGIFVPFRLETYRFTSDSTALTTLKTIDSEAKARLLANKEVYFSKNQVTEESEYRYSWNDFIGYTLIDEKTGKIGIISDIDTSTLNILFVVENGENEIFIPAAEELISRIDEKQKQIFGQLPEGILDL</sequence>
<dbReference type="InterPro" id="IPR011961">
    <property type="entry name" value="RimM"/>
</dbReference>
<evidence type="ECO:0000256" key="1">
    <source>
        <dbReference type="ARBA" id="ARBA00022490"/>
    </source>
</evidence>
<dbReference type="InterPro" id="IPR036976">
    <property type="entry name" value="RimM_N_sf"/>
</dbReference>
<dbReference type="SUPFAM" id="SSF50346">
    <property type="entry name" value="PRC-barrel domain"/>
    <property type="match status" value="1"/>
</dbReference>
<dbReference type="GO" id="GO:0043022">
    <property type="term" value="F:ribosome binding"/>
    <property type="evidence" value="ECO:0007669"/>
    <property type="project" value="InterPro"/>
</dbReference>
<dbReference type="InterPro" id="IPR011033">
    <property type="entry name" value="PRC_barrel-like_sf"/>
</dbReference>
<dbReference type="InterPro" id="IPR009000">
    <property type="entry name" value="Transl_B-barrel_sf"/>
</dbReference>
<feature type="domain" description="RimM N-terminal" evidence="6">
    <location>
        <begin position="10"/>
        <end position="90"/>
    </location>
</feature>
<dbReference type="SUPFAM" id="SSF50447">
    <property type="entry name" value="Translation proteins"/>
    <property type="match status" value="1"/>
</dbReference>
<dbReference type="EMBL" id="SNRX01000032">
    <property type="protein sequence ID" value="KAA6301034.1"/>
    <property type="molecule type" value="Genomic_DNA"/>
</dbReference>
<keyword evidence="4 5" id="KW-0143">Chaperone</keyword>
<keyword evidence="3 5" id="KW-0698">rRNA processing</keyword>
<dbReference type="Gene3D" id="2.30.30.240">
    <property type="entry name" value="PRC-barrel domain"/>
    <property type="match status" value="1"/>
</dbReference>
<dbReference type="NCBIfam" id="TIGR02273">
    <property type="entry name" value="16S_RimM"/>
    <property type="match status" value="1"/>
</dbReference>
<evidence type="ECO:0000313" key="8">
    <source>
        <dbReference type="EMBL" id="KAA6301034.1"/>
    </source>
</evidence>
<comment type="subcellular location">
    <subcellularLocation>
        <location evidence="5">Cytoplasm</location>
    </subcellularLocation>
</comment>
<dbReference type="Pfam" id="PF24986">
    <property type="entry name" value="PRC_RimM"/>
    <property type="match status" value="1"/>
</dbReference>
<comment type="subunit">
    <text evidence="5">Binds ribosomal protein uS19.</text>
</comment>
<dbReference type="InterPro" id="IPR002676">
    <property type="entry name" value="RimM_N"/>
</dbReference>
<dbReference type="Gene3D" id="2.40.30.60">
    <property type="entry name" value="RimM"/>
    <property type="match status" value="1"/>
</dbReference>
<evidence type="ECO:0000256" key="2">
    <source>
        <dbReference type="ARBA" id="ARBA00022517"/>
    </source>
</evidence>
<evidence type="ECO:0000313" key="9">
    <source>
        <dbReference type="Proteomes" id="UP000324575"/>
    </source>
</evidence>
<protein>
    <recommendedName>
        <fullName evidence="5">Ribosome maturation factor RimM</fullName>
    </recommendedName>
</protein>
<evidence type="ECO:0000259" key="7">
    <source>
        <dbReference type="Pfam" id="PF24986"/>
    </source>
</evidence>
<reference evidence="8 9" key="1">
    <citation type="submission" date="2019-03" db="EMBL/GenBank/DDBJ databases">
        <title>Single cell metagenomics reveals metabolic interactions within the superorganism composed of flagellate Streblomastix strix and complex community of Bacteroidetes bacteria on its surface.</title>
        <authorList>
            <person name="Treitli S.C."/>
            <person name="Kolisko M."/>
            <person name="Husnik F."/>
            <person name="Keeling P."/>
            <person name="Hampl V."/>
        </authorList>
    </citation>
    <scope>NUCLEOTIDE SEQUENCE [LARGE SCALE GENOMIC DNA]</scope>
    <source>
        <strain evidence="8">St1</strain>
    </source>
</reference>
<proteinExistence type="inferred from homology"/>
<name>A0A5M8NY53_9BACT</name>
<evidence type="ECO:0000256" key="3">
    <source>
        <dbReference type="ARBA" id="ARBA00022552"/>
    </source>
</evidence>
<comment type="caution">
    <text evidence="8">The sequence shown here is derived from an EMBL/GenBank/DDBJ whole genome shotgun (WGS) entry which is preliminary data.</text>
</comment>
<comment type="similarity">
    <text evidence="5">Belongs to the RimM family.</text>
</comment>
<dbReference type="Pfam" id="PF01782">
    <property type="entry name" value="RimM"/>
    <property type="match status" value="1"/>
</dbReference>
<keyword evidence="1 5" id="KW-0963">Cytoplasm</keyword>
<dbReference type="PANTHER" id="PTHR33692">
    <property type="entry name" value="RIBOSOME MATURATION FACTOR RIMM"/>
    <property type="match status" value="1"/>
</dbReference>
<dbReference type="PANTHER" id="PTHR33692:SF1">
    <property type="entry name" value="RIBOSOME MATURATION FACTOR RIMM"/>
    <property type="match status" value="1"/>
</dbReference>
<accession>A0A5M8NY53</accession>
<dbReference type="GO" id="GO:0005737">
    <property type="term" value="C:cytoplasm"/>
    <property type="evidence" value="ECO:0007669"/>
    <property type="project" value="UniProtKB-SubCell"/>
</dbReference>
<comment type="domain">
    <text evidence="5">The PRC barrel domain binds ribosomal protein uS19.</text>
</comment>
<dbReference type="Proteomes" id="UP000324575">
    <property type="component" value="Unassembled WGS sequence"/>
</dbReference>
<dbReference type="HAMAP" id="MF_00014">
    <property type="entry name" value="Ribosome_mat_RimM"/>
    <property type="match status" value="1"/>
</dbReference>
<keyword evidence="2 5" id="KW-0690">Ribosome biogenesis</keyword>
<dbReference type="GO" id="GO:0006364">
    <property type="term" value="P:rRNA processing"/>
    <property type="evidence" value="ECO:0007669"/>
    <property type="project" value="UniProtKB-UniRule"/>
</dbReference>
<dbReference type="AlphaFoldDB" id="A0A5M8NY53"/>
<dbReference type="GO" id="GO:0042274">
    <property type="term" value="P:ribosomal small subunit biogenesis"/>
    <property type="evidence" value="ECO:0007669"/>
    <property type="project" value="UniProtKB-UniRule"/>
</dbReference>
<gene>
    <name evidence="5" type="primary">rimM</name>
    <name evidence="8" type="ORF">EZS26_002815</name>
</gene>